<dbReference type="Pfam" id="PF00263">
    <property type="entry name" value="Secretin"/>
    <property type="match status" value="1"/>
</dbReference>
<evidence type="ECO:0000313" key="11">
    <source>
        <dbReference type="Proteomes" id="UP001254759"/>
    </source>
</evidence>
<dbReference type="RefSeq" id="WP_310091476.1">
    <property type="nucleotide sequence ID" value="NZ_JAVDTT010000001.1"/>
</dbReference>
<dbReference type="InterPro" id="IPR008965">
    <property type="entry name" value="CBM2/CBM3_carb-bd_dom_sf"/>
</dbReference>
<feature type="domain" description="NolW-like" evidence="9">
    <location>
        <begin position="276"/>
        <end position="334"/>
    </location>
</feature>
<evidence type="ECO:0000313" key="10">
    <source>
        <dbReference type="EMBL" id="MDR6841133.1"/>
    </source>
</evidence>
<dbReference type="SUPFAM" id="SSF48452">
    <property type="entry name" value="TPR-like"/>
    <property type="match status" value="1"/>
</dbReference>
<evidence type="ECO:0000256" key="4">
    <source>
        <dbReference type="RuleBase" id="RU004003"/>
    </source>
</evidence>
<comment type="similarity">
    <text evidence="4">Belongs to the bacterial secretin family.</text>
</comment>
<dbReference type="InterPro" id="IPR004846">
    <property type="entry name" value="T2SS/T3SS_dom"/>
</dbReference>
<name>A0ABU1RQT4_9GAMM</name>
<dbReference type="InterPro" id="IPR050810">
    <property type="entry name" value="Bact_Secretion_Sys_Channel"/>
</dbReference>
<dbReference type="EMBL" id="JAVDTT010000001">
    <property type="protein sequence ID" value="MDR6841133.1"/>
    <property type="molecule type" value="Genomic_DNA"/>
</dbReference>
<keyword evidence="5" id="KW-0813">Transport</keyword>
<dbReference type="Gene3D" id="3.30.1370.120">
    <property type="match status" value="1"/>
</dbReference>
<dbReference type="SUPFAM" id="SSF49384">
    <property type="entry name" value="Carbohydrate-binding domain"/>
    <property type="match status" value="1"/>
</dbReference>
<dbReference type="PANTHER" id="PTHR30332:SF17">
    <property type="entry name" value="TYPE IV PILIATION SYSTEM PROTEIN DR_0774-RELATED"/>
    <property type="match status" value="1"/>
</dbReference>
<evidence type="ECO:0000256" key="5">
    <source>
        <dbReference type="RuleBase" id="RU004004"/>
    </source>
</evidence>
<protein>
    <submittedName>
        <fullName evidence="10">General secretion pathway protein D</fullName>
    </submittedName>
</protein>
<evidence type="ECO:0000256" key="3">
    <source>
        <dbReference type="ARBA" id="ARBA00023136"/>
    </source>
</evidence>
<evidence type="ECO:0000259" key="7">
    <source>
        <dbReference type="Pfam" id="PF00263"/>
    </source>
</evidence>
<dbReference type="InterPro" id="IPR011990">
    <property type="entry name" value="TPR-like_helical_dom_sf"/>
</dbReference>
<evidence type="ECO:0000256" key="1">
    <source>
        <dbReference type="ARBA" id="ARBA00004370"/>
    </source>
</evidence>
<dbReference type="Pfam" id="PF00963">
    <property type="entry name" value="Cohesin"/>
    <property type="match status" value="1"/>
</dbReference>
<feature type="domain" description="Type II/III secretion system secretin-like" evidence="7">
    <location>
        <begin position="403"/>
        <end position="564"/>
    </location>
</feature>
<keyword evidence="3" id="KW-0472">Membrane</keyword>
<organism evidence="10 11">
    <name type="scientific">Pseudoxanthomonas sacheonensis</name>
    <dbReference type="NCBI Taxonomy" id="443615"/>
    <lineage>
        <taxon>Bacteria</taxon>
        <taxon>Pseudomonadati</taxon>
        <taxon>Pseudomonadota</taxon>
        <taxon>Gammaproteobacteria</taxon>
        <taxon>Lysobacterales</taxon>
        <taxon>Lysobacteraceae</taxon>
        <taxon>Pseudoxanthomonas</taxon>
    </lineage>
</organism>
<evidence type="ECO:0000259" key="8">
    <source>
        <dbReference type="Pfam" id="PF00963"/>
    </source>
</evidence>
<dbReference type="Gene3D" id="1.25.40.10">
    <property type="entry name" value="Tetratricopeptide repeat domain"/>
    <property type="match status" value="1"/>
</dbReference>
<keyword evidence="11" id="KW-1185">Reference proteome</keyword>
<dbReference type="Pfam" id="PF03958">
    <property type="entry name" value="Secretin_N"/>
    <property type="match status" value="1"/>
</dbReference>
<dbReference type="CDD" id="cd08547">
    <property type="entry name" value="Type_II_cohesin"/>
    <property type="match status" value="1"/>
</dbReference>
<feature type="signal peptide" evidence="6">
    <location>
        <begin position="1"/>
        <end position="29"/>
    </location>
</feature>
<evidence type="ECO:0000256" key="6">
    <source>
        <dbReference type="SAM" id="SignalP"/>
    </source>
</evidence>
<dbReference type="Proteomes" id="UP001254759">
    <property type="component" value="Unassembled WGS sequence"/>
</dbReference>
<accession>A0ABU1RQT4</accession>
<dbReference type="Gene3D" id="2.60.40.680">
    <property type="match status" value="1"/>
</dbReference>
<dbReference type="InterPro" id="IPR001775">
    <property type="entry name" value="GspD/PilQ"/>
</dbReference>
<dbReference type="InterPro" id="IPR005644">
    <property type="entry name" value="NolW-like"/>
</dbReference>
<comment type="caution">
    <text evidence="10">The sequence shown here is derived from an EMBL/GenBank/DDBJ whole genome shotgun (WGS) entry which is preliminary data.</text>
</comment>
<comment type="subcellular location">
    <subcellularLocation>
        <location evidence="5">Cell outer membrane</location>
    </subcellularLocation>
    <subcellularLocation>
        <location evidence="1">Membrane</location>
    </subcellularLocation>
</comment>
<sequence>MHAVPSSTRSIKRILTLSAILLLAACGSAGDFRKANRLFEEGDYVESVRKYQLASDAAPNNVGYRQRYLLKKQEALNLIFADAEKQMASGDSAKAEGLYQIALQIDPQNAAAQEALRRLAARRRHSEKMVEVDALIESGALQEAERMAREVLAEAPGNPRAINSLDRIRLALSEKKRAPDGLDAKFKKLITLEFRDVPAKVVFEVLSKASGINFIYDQDIRPDLKVSVFLRQTPMDEAIRMIGLSTQLETRVINQNSMLVFPSIAQKISDYRQLSVRSFYLANTDAKKMAETLKAILKTENVVVDEKLNLLIMRDSPEAILLAEKLVALQDVGEPEVMLDVEILEIKRSTLLDMGISLPKEIGVTLNAPGQTSNLIPVDTLRGLNSSSIYASIPNASVKLNDERSDARILANPKIRVKSKEKAKVLIGDKVPVITSTSTSTGFVSETVNYVDVGLKLEVEPSVFSSDEVSIKINLEVSNLVREILTKSGTLSYQIGTRNAETTLRLKDGETQVLAGLINREDRRVASGWPGISRFPILNRIFGSQKTDKQNTEIVLSITPRLVRGVRRASLDELQFESGTATRLGGNINMTSSAPLAPDTAAGEANASVAADAGSAASVIPVPEPQIAAGELPNGPQVLLNWSVPAEVRAGEQFTAVLNISALQAVDQMPVMIGFDPQLLQVVNVEEGPFMAQGGGQSSLTKQVNLSDGKIIATVVRQGSAVSGQGNLLQVTFKALASTEATEIKLLSAEPSPKVGEARLANATLRIR</sequence>
<dbReference type="PRINTS" id="PR01032">
    <property type="entry name" value="PHAGEIV"/>
</dbReference>
<keyword evidence="2 6" id="KW-0732">Signal</keyword>
<gene>
    <name evidence="10" type="ORF">J2W94_001397</name>
</gene>
<dbReference type="PRINTS" id="PR00811">
    <property type="entry name" value="BCTERIALGSPD"/>
</dbReference>
<dbReference type="PANTHER" id="PTHR30332">
    <property type="entry name" value="PROBABLE GENERAL SECRETION PATHWAY PROTEIN D"/>
    <property type="match status" value="1"/>
</dbReference>
<reference evidence="10 11" key="1">
    <citation type="submission" date="2023-07" db="EMBL/GenBank/DDBJ databases">
        <title>Sorghum-associated microbial communities from plants grown in Nebraska, USA.</title>
        <authorList>
            <person name="Schachtman D."/>
        </authorList>
    </citation>
    <scope>NUCLEOTIDE SEQUENCE [LARGE SCALE GENOMIC DNA]</scope>
    <source>
        <strain evidence="10 11">BE107</strain>
    </source>
</reference>
<feature type="chain" id="PRO_5047022035" evidence="6">
    <location>
        <begin position="30"/>
        <end position="768"/>
    </location>
</feature>
<evidence type="ECO:0000256" key="2">
    <source>
        <dbReference type="ARBA" id="ARBA00022729"/>
    </source>
</evidence>
<proteinExistence type="inferred from homology"/>
<dbReference type="InterPro" id="IPR038591">
    <property type="entry name" value="NolW-like_sf"/>
</dbReference>
<dbReference type="InterPro" id="IPR002102">
    <property type="entry name" value="Cohesin_dom"/>
</dbReference>
<evidence type="ECO:0000259" key="9">
    <source>
        <dbReference type="Pfam" id="PF03958"/>
    </source>
</evidence>
<feature type="domain" description="Cohesin" evidence="8">
    <location>
        <begin position="647"/>
        <end position="745"/>
    </location>
</feature>